<gene>
    <name evidence="5" type="ORF">PT974_01118</name>
</gene>
<evidence type="ECO:0000313" key="6">
    <source>
        <dbReference type="Proteomes" id="UP001338125"/>
    </source>
</evidence>
<dbReference type="InterPro" id="IPR036864">
    <property type="entry name" value="Zn2-C6_fun-type_DNA-bd_sf"/>
</dbReference>
<evidence type="ECO:0000256" key="2">
    <source>
        <dbReference type="ARBA" id="ARBA00023242"/>
    </source>
</evidence>
<protein>
    <recommendedName>
        <fullName evidence="4">Zn(2)-C6 fungal-type domain-containing protein</fullName>
    </recommendedName>
</protein>
<dbReference type="SUPFAM" id="SSF57701">
    <property type="entry name" value="Zn2/Cys6 DNA-binding domain"/>
    <property type="match status" value="1"/>
</dbReference>
<keyword evidence="6" id="KW-1185">Reference proteome</keyword>
<proteinExistence type="predicted"/>
<dbReference type="PANTHER" id="PTHR37534">
    <property type="entry name" value="TRANSCRIPTIONAL ACTIVATOR PROTEIN UGA3"/>
    <property type="match status" value="1"/>
</dbReference>
<comment type="caution">
    <text evidence="5">The sequence shown here is derived from an EMBL/GenBank/DDBJ whole genome shotgun (WGS) entry which is preliminary data.</text>
</comment>
<comment type="subcellular location">
    <subcellularLocation>
        <location evidence="1">Nucleus</location>
    </subcellularLocation>
</comment>
<evidence type="ECO:0000256" key="3">
    <source>
        <dbReference type="SAM" id="MobiDB-lite"/>
    </source>
</evidence>
<feature type="domain" description="Zn(2)-C6 fungal-type" evidence="4">
    <location>
        <begin position="14"/>
        <end position="44"/>
    </location>
</feature>
<feature type="region of interest" description="Disordered" evidence="3">
    <location>
        <begin position="51"/>
        <end position="79"/>
    </location>
</feature>
<dbReference type="SMART" id="SM00066">
    <property type="entry name" value="GAL4"/>
    <property type="match status" value="1"/>
</dbReference>
<dbReference type="Proteomes" id="UP001338125">
    <property type="component" value="Unassembled WGS sequence"/>
</dbReference>
<name>A0ABR0T434_9HYPO</name>
<feature type="compositionally biased region" description="Polar residues" evidence="3">
    <location>
        <begin position="57"/>
        <end position="68"/>
    </location>
</feature>
<reference evidence="5 6" key="1">
    <citation type="submission" date="2024-01" db="EMBL/GenBank/DDBJ databases">
        <title>Complete genome of Cladobotryum mycophilum ATHUM6906.</title>
        <authorList>
            <person name="Christinaki A.C."/>
            <person name="Myridakis A.I."/>
            <person name="Kouvelis V.N."/>
        </authorList>
    </citation>
    <scope>NUCLEOTIDE SEQUENCE [LARGE SCALE GENOMIC DNA]</scope>
    <source>
        <strain evidence="5 6">ATHUM6906</strain>
    </source>
</reference>
<dbReference type="PROSITE" id="PS50048">
    <property type="entry name" value="ZN2_CY6_FUNGAL_2"/>
    <property type="match status" value="1"/>
</dbReference>
<dbReference type="Pfam" id="PF11951">
    <property type="entry name" value="Fungal_trans_2"/>
    <property type="match status" value="1"/>
</dbReference>
<dbReference type="InterPro" id="IPR001138">
    <property type="entry name" value="Zn2Cys6_DnaBD"/>
</dbReference>
<organism evidence="5 6">
    <name type="scientific">Cladobotryum mycophilum</name>
    <dbReference type="NCBI Taxonomy" id="491253"/>
    <lineage>
        <taxon>Eukaryota</taxon>
        <taxon>Fungi</taxon>
        <taxon>Dikarya</taxon>
        <taxon>Ascomycota</taxon>
        <taxon>Pezizomycotina</taxon>
        <taxon>Sordariomycetes</taxon>
        <taxon>Hypocreomycetidae</taxon>
        <taxon>Hypocreales</taxon>
        <taxon>Hypocreaceae</taxon>
        <taxon>Cladobotryum</taxon>
    </lineage>
</organism>
<evidence type="ECO:0000313" key="5">
    <source>
        <dbReference type="EMBL" id="KAK5998736.1"/>
    </source>
</evidence>
<dbReference type="PROSITE" id="PS00463">
    <property type="entry name" value="ZN2_CY6_FUNGAL_1"/>
    <property type="match status" value="1"/>
</dbReference>
<dbReference type="InterPro" id="IPR021858">
    <property type="entry name" value="Fun_TF"/>
</dbReference>
<dbReference type="PANTHER" id="PTHR37534:SF43">
    <property type="entry name" value="FINGER DOMAIN PROTEIN, PUTATIVE (AFU_ORTHOLOGUE AFUA_1G01850)-RELATED"/>
    <property type="match status" value="1"/>
</dbReference>
<dbReference type="EMBL" id="JAVFKD010000001">
    <property type="protein sequence ID" value="KAK5998736.1"/>
    <property type="molecule type" value="Genomic_DNA"/>
</dbReference>
<dbReference type="CDD" id="cd00067">
    <property type="entry name" value="GAL4"/>
    <property type="match status" value="1"/>
</dbReference>
<keyword evidence="2" id="KW-0539">Nucleus</keyword>
<evidence type="ECO:0000256" key="1">
    <source>
        <dbReference type="ARBA" id="ARBA00004123"/>
    </source>
</evidence>
<accession>A0ABR0T434</accession>
<dbReference type="Gene3D" id="4.10.240.10">
    <property type="entry name" value="Zn(2)-C6 fungal-type DNA-binding domain"/>
    <property type="match status" value="1"/>
</dbReference>
<sequence length="565" mass="62172">MEARVSRIIRTRTGCFTCRRRKKKCDEQKPICGGCTRNRFGCDWPTHLGQARPRGRSVSSATPATVSMTEEKQVDSQTTSHVELNAVDTSSISVETTGATQQYPLIDLSTPITSIELAIDQIQNDAVTAIIAPLHQVYHIDLPAALPNKPMMNEHFVQNPNFFVDMKFGIPASMSMLPSHNHDSHELLGYYLSRTVNSMGNGSTDINPFIAKLVPLAFSNPLLMQLILAQSAAHRQASKEPMANNAIAQVYYTDSLRMFRHVVSEHVAGKDGNMLVLTVGSLIMSLTEVARGDKCGSTFGHIAASKSLLTTLLNSSPREVDGELADFLVEYYVHMAAASIISADEKNTLRPLLSPEIEGLAKRLTDKKYVGQLCGSWLQLLLLIPQIFALGQNMLTTTSGHLAIHSADDIIAFGLLQSQILEFVPAPNVNADAYLAGLVFKQAALLYLWSILGTPQQKTANDSHKRLMESAVFEAISLLDQFPASARVNTSLCWPLAIVGCCTSDPAVQNKLRIRLKTMLETIGLGNMRETLALLEHIWKQPAEETSPWTLCKSMQEHQTWISFA</sequence>
<evidence type="ECO:0000259" key="4">
    <source>
        <dbReference type="PROSITE" id="PS50048"/>
    </source>
</evidence>
<dbReference type="Pfam" id="PF00172">
    <property type="entry name" value="Zn_clus"/>
    <property type="match status" value="1"/>
</dbReference>